<feature type="region of interest" description="Disordered" evidence="1">
    <location>
        <begin position="190"/>
        <end position="216"/>
    </location>
</feature>
<name>U5EPF4_9DIPT</name>
<dbReference type="PANTHER" id="PTHR39069">
    <property type="entry name" value="ECDYSONE-INDUCIBLE GENE E1, ISOFORM A"/>
    <property type="match status" value="1"/>
</dbReference>
<evidence type="ECO:0000256" key="1">
    <source>
        <dbReference type="SAM" id="MobiDB-lite"/>
    </source>
</evidence>
<dbReference type="AlphaFoldDB" id="U5EPF4"/>
<reference evidence="3" key="1">
    <citation type="journal article" date="2014" name="Insect Biochem. Mol. Biol.">
        <title>An insight into the sialome of the frog biting fly, Corethrella appendiculata.</title>
        <authorList>
            <person name="Ribeiro J.M.C."/>
            <person name="Chagas A.C."/>
            <person name="Pham V.M."/>
            <person name="Lounibos L.P."/>
            <person name="Calvo E."/>
        </authorList>
    </citation>
    <scope>NUCLEOTIDE SEQUENCE</scope>
    <source>
        <tissue evidence="3">Salivary glands</tissue>
    </source>
</reference>
<feature type="non-terminal residue" evidence="3">
    <location>
        <position position="1"/>
    </location>
</feature>
<dbReference type="Pfam" id="PF01683">
    <property type="entry name" value="EB"/>
    <property type="match status" value="1"/>
</dbReference>
<evidence type="ECO:0000259" key="2">
    <source>
        <dbReference type="Pfam" id="PF01683"/>
    </source>
</evidence>
<feature type="domain" description="EB" evidence="2">
    <location>
        <begin position="39"/>
        <end position="84"/>
    </location>
</feature>
<organism evidence="3">
    <name type="scientific">Corethrella appendiculata</name>
    <dbReference type="NCBI Taxonomy" id="1370023"/>
    <lineage>
        <taxon>Eukaryota</taxon>
        <taxon>Metazoa</taxon>
        <taxon>Ecdysozoa</taxon>
        <taxon>Arthropoda</taxon>
        <taxon>Hexapoda</taxon>
        <taxon>Insecta</taxon>
        <taxon>Pterygota</taxon>
        <taxon>Neoptera</taxon>
        <taxon>Endopterygota</taxon>
        <taxon>Diptera</taxon>
        <taxon>Nematocera</taxon>
        <taxon>Culicoidea</taxon>
        <taxon>Chaoboridae</taxon>
        <taxon>Corethrella</taxon>
    </lineage>
</organism>
<dbReference type="PANTHER" id="PTHR39069:SF8">
    <property type="entry name" value="FI17111P1"/>
    <property type="match status" value="1"/>
</dbReference>
<dbReference type="InterPro" id="IPR006149">
    <property type="entry name" value="EB_dom"/>
</dbReference>
<evidence type="ECO:0000313" key="3">
    <source>
        <dbReference type="EMBL" id="JAB55080.1"/>
    </source>
</evidence>
<proteinExistence type="evidence at transcript level"/>
<accession>U5EPF4</accession>
<protein>
    <submittedName>
        <fullName evidence="3">Putative cell death abnormality protein 1</fullName>
    </submittedName>
</protein>
<sequence>TVIWPCQTQSECQSKVSNTTCFRGYCLCPAGHVFSTDVTECLPNILYGESCREAVQCSHMLTGAKCEEGKCVCDIGYTYVKGRCRKLANLHDRCEQTLDCFFSYDREAVMCQDQTCQCANNYYERSANVCRRKSIAGGFCLVHADCHGDGLTCEKNECKPSTTTSLYKSIGIQTLSVDSLLNAETDSTTKLKEDSSGFNKRRSKYSSLDSTTRDESTQFGDTCSDEGQPCPGLDYTICRFGQCHCDEGYFAKDSKCKAELGETAKKTEDCAAGELRNGRCVCKVDQFYGYNMRSCIKTSTGIGGSCTASSQCSPYGAALCTTVTPKRCQCYDYATYNPQTQLCEPKHGYEAYCVKDENCELSNTRCSEQNTCVCKPNYTFKDGKCKSTNGGGCVDKDDCAYENSECKPVFKNNTHEVKTCNCKNGFVEVKGTCLKEAEQYEDECIDSEQCKPLLGQLGKCEEQKCKCDDTVNHYKDGKCNIKRALSEPCNSPSECFITKNPDRVECRNSACQCQFDYTPDVEKQQCSASKTKKNSSGRPSPLKIITLLLTTAAILITGSALKTAYDR</sequence>
<dbReference type="EMBL" id="GANO01004791">
    <property type="protein sequence ID" value="JAB55080.1"/>
    <property type="molecule type" value="mRNA"/>
</dbReference>